<name>A0AAN8RVH6_9PEZI</name>
<evidence type="ECO:0000256" key="2">
    <source>
        <dbReference type="SAM" id="SignalP"/>
    </source>
</evidence>
<protein>
    <submittedName>
        <fullName evidence="3">Uncharacterized protein</fullName>
    </submittedName>
</protein>
<proteinExistence type="predicted"/>
<accession>A0AAN8RVH6</accession>
<feature type="signal peptide" evidence="2">
    <location>
        <begin position="1"/>
        <end position="19"/>
    </location>
</feature>
<evidence type="ECO:0000313" key="4">
    <source>
        <dbReference type="Proteomes" id="UP001307849"/>
    </source>
</evidence>
<dbReference type="Proteomes" id="UP001307849">
    <property type="component" value="Unassembled WGS sequence"/>
</dbReference>
<evidence type="ECO:0000313" key="3">
    <source>
        <dbReference type="EMBL" id="KAK6517050.1"/>
    </source>
</evidence>
<feature type="region of interest" description="Disordered" evidence="1">
    <location>
        <begin position="109"/>
        <end position="141"/>
    </location>
</feature>
<feature type="chain" id="PRO_5042843651" evidence="2">
    <location>
        <begin position="20"/>
        <end position="141"/>
    </location>
</feature>
<keyword evidence="4" id="KW-1185">Reference proteome</keyword>
<evidence type="ECO:0000256" key="1">
    <source>
        <dbReference type="SAM" id="MobiDB-lite"/>
    </source>
</evidence>
<organism evidence="3 4">
    <name type="scientific">Arthrobotrys conoides</name>
    <dbReference type="NCBI Taxonomy" id="74498"/>
    <lineage>
        <taxon>Eukaryota</taxon>
        <taxon>Fungi</taxon>
        <taxon>Dikarya</taxon>
        <taxon>Ascomycota</taxon>
        <taxon>Pezizomycotina</taxon>
        <taxon>Orbiliomycetes</taxon>
        <taxon>Orbiliales</taxon>
        <taxon>Orbiliaceae</taxon>
        <taxon>Arthrobotrys</taxon>
    </lineage>
</organism>
<reference evidence="3 4" key="1">
    <citation type="submission" date="2019-10" db="EMBL/GenBank/DDBJ databases">
        <authorList>
            <person name="Palmer J.M."/>
        </authorList>
    </citation>
    <scope>NUCLEOTIDE SEQUENCE [LARGE SCALE GENOMIC DNA]</scope>
    <source>
        <strain evidence="3 4">TWF506</strain>
    </source>
</reference>
<dbReference type="AlphaFoldDB" id="A0AAN8RVH6"/>
<gene>
    <name evidence="3" type="ORF">TWF506_006928</name>
</gene>
<dbReference type="EMBL" id="JAVHJM010000003">
    <property type="protein sequence ID" value="KAK6517050.1"/>
    <property type="molecule type" value="Genomic_DNA"/>
</dbReference>
<keyword evidence="2" id="KW-0732">Signal</keyword>
<comment type="caution">
    <text evidence="3">The sequence shown here is derived from an EMBL/GenBank/DDBJ whole genome shotgun (WGS) entry which is preliminary data.</text>
</comment>
<feature type="compositionally biased region" description="Acidic residues" evidence="1">
    <location>
        <begin position="123"/>
        <end position="141"/>
    </location>
</feature>
<sequence>MQLLVALTSAMGLASPVLALMVPGAGIPNAPDSLARRAAASCTFTHTITESYADSGPGATKTVFKEVGSKPTVLDCGKKSDCIVVVKTETEGKPVKTVYGKSTVVDLPYCSEPTAAAEKEEKEEKEEEEEEEKEDEDEEDE</sequence>